<evidence type="ECO:0000256" key="2">
    <source>
        <dbReference type="ARBA" id="ARBA00022603"/>
    </source>
</evidence>
<evidence type="ECO:0000313" key="9">
    <source>
        <dbReference type="Proteomes" id="UP000515947"/>
    </source>
</evidence>
<keyword evidence="3 8" id="KW-0808">Transferase</keyword>
<organism evidence="8 9">
    <name type="scientific">Nocardioides mesophilus</name>
    <dbReference type="NCBI Taxonomy" id="433659"/>
    <lineage>
        <taxon>Bacteria</taxon>
        <taxon>Bacillati</taxon>
        <taxon>Actinomycetota</taxon>
        <taxon>Actinomycetes</taxon>
        <taxon>Propionibacteriales</taxon>
        <taxon>Nocardioidaceae</taxon>
        <taxon>Nocardioides</taxon>
    </lineage>
</organism>
<keyword evidence="9" id="KW-1185">Reference proteome</keyword>
<dbReference type="InterPro" id="IPR003333">
    <property type="entry name" value="CMAS"/>
</dbReference>
<protein>
    <submittedName>
        <fullName evidence="8">Class I SAM-dependent methyltransferase</fullName>
    </submittedName>
</protein>
<feature type="compositionally biased region" description="Basic and acidic residues" evidence="7">
    <location>
        <begin position="1"/>
        <end position="19"/>
    </location>
</feature>
<reference evidence="8 9" key="1">
    <citation type="submission" date="2020-08" db="EMBL/GenBank/DDBJ databases">
        <title>Genome sequence of Nocardioides mesophilus KACC 16243T.</title>
        <authorList>
            <person name="Hyun D.-W."/>
            <person name="Bae J.-W."/>
        </authorList>
    </citation>
    <scope>NUCLEOTIDE SEQUENCE [LARGE SCALE GENOMIC DNA]</scope>
    <source>
        <strain evidence="8 9">KACC 16243</strain>
    </source>
</reference>
<evidence type="ECO:0000256" key="1">
    <source>
        <dbReference type="ARBA" id="ARBA00010815"/>
    </source>
</evidence>
<dbReference type="PANTHER" id="PTHR43667:SF2">
    <property type="entry name" value="FATTY ACID C-METHYL TRANSFERASE"/>
    <property type="match status" value="1"/>
</dbReference>
<dbReference type="InterPro" id="IPR050723">
    <property type="entry name" value="CFA/CMAS"/>
</dbReference>
<keyword evidence="2 8" id="KW-0489">Methyltransferase</keyword>
<dbReference type="GO" id="GO:0008610">
    <property type="term" value="P:lipid biosynthetic process"/>
    <property type="evidence" value="ECO:0007669"/>
    <property type="project" value="InterPro"/>
</dbReference>
<evidence type="ECO:0000256" key="4">
    <source>
        <dbReference type="ARBA" id="ARBA00022691"/>
    </source>
</evidence>
<gene>
    <name evidence="8" type="ORF">H9L09_01635</name>
</gene>
<dbReference type="AlphaFoldDB" id="A0A7G9RC92"/>
<feature type="active site" evidence="6">
    <location>
        <position position="420"/>
    </location>
</feature>
<evidence type="ECO:0000313" key="8">
    <source>
        <dbReference type="EMBL" id="QNN53217.1"/>
    </source>
</evidence>
<dbReference type="InterPro" id="IPR029063">
    <property type="entry name" value="SAM-dependent_MTases_sf"/>
</dbReference>
<keyword evidence="5" id="KW-0443">Lipid metabolism</keyword>
<dbReference type="CDD" id="cd02440">
    <property type="entry name" value="AdoMet_MTases"/>
    <property type="match status" value="1"/>
</dbReference>
<dbReference type="EMBL" id="CP060713">
    <property type="protein sequence ID" value="QNN53217.1"/>
    <property type="molecule type" value="Genomic_DNA"/>
</dbReference>
<name>A0A7G9RC92_9ACTN</name>
<evidence type="ECO:0000256" key="6">
    <source>
        <dbReference type="PIRSR" id="PIRSR003085-1"/>
    </source>
</evidence>
<dbReference type="Pfam" id="PF02353">
    <property type="entry name" value="CMAS"/>
    <property type="match status" value="1"/>
</dbReference>
<evidence type="ECO:0000256" key="3">
    <source>
        <dbReference type="ARBA" id="ARBA00022679"/>
    </source>
</evidence>
<keyword evidence="4" id="KW-0949">S-adenosyl-L-methionine</keyword>
<evidence type="ECO:0000256" key="5">
    <source>
        <dbReference type="ARBA" id="ARBA00023098"/>
    </source>
</evidence>
<proteinExistence type="inferred from homology"/>
<dbReference type="GO" id="GO:0008168">
    <property type="term" value="F:methyltransferase activity"/>
    <property type="evidence" value="ECO:0007669"/>
    <property type="project" value="UniProtKB-KW"/>
</dbReference>
<feature type="region of interest" description="Disordered" evidence="7">
    <location>
        <begin position="1"/>
        <end position="38"/>
    </location>
</feature>
<accession>A0A7G9RC92</accession>
<dbReference type="SUPFAM" id="SSF53335">
    <property type="entry name" value="S-adenosyl-L-methionine-dependent methyltransferases"/>
    <property type="match status" value="1"/>
</dbReference>
<dbReference type="RefSeq" id="WP_187579059.1">
    <property type="nucleotide sequence ID" value="NZ_CP060713.1"/>
</dbReference>
<dbReference type="Gene3D" id="3.40.50.150">
    <property type="entry name" value="Vaccinia Virus protein VP39"/>
    <property type="match status" value="1"/>
</dbReference>
<dbReference type="GO" id="GO:0032259">
    <property type="term" value="P:methylation"/>
    <property type="evidence" value="ECO:0007669"/>
    <property type="project" value="UniProtKB-KW"/>
</dbReference>
<dbReference type="KEGG" id="nmes:H9L09_01635"/>
<sequence length="439" mass="48310">MTTTIDSRDSRDPLEDDPRTSFGQPVATRPVTSSASALGPAPAYGIRGGVAQQVVARILRHVPVTARLADGTVYGAPVTAGLPLIQIDQPRAFFARLSRSPMIGLGESYMAGEWSTAPGTDLADALSPFAERLTRLIKPAFYRLRHTVLPRGLNPENTKAGARKNIEAHYDLSNEMFATFLDPSLSYSSALFDTLDPAPEWAALEPAQLRKVDAILDAAGVRAGSRVLEIGTGWGTLAIRAAERGARVTTLTISGEQAALAQERVDAAGVADRVEIALRDYRDQTGQFDAVVSVEMIEAVGEKYWPTYFSTIDSLLAPGGKVAIQAILMDHDRLEATRDTYTWIHKYIFPGGLLPSVTAIERTLAGHTTLHVSDIRPMGQHYAHTLRLWRDRFTADWQQVAALGFDERFRRMWEFYLAYCEAGFRTGYIDVAQIRMERA</sequence>
<dbReference type="PIRSF" id="PIRSF003085">
    <property type="entry name" value="CMAS"/>
    <property type="match status" value="1"/>
</dbReference>
<dbReference type="PANTHER" id="PTHR43667">
    <property type="entry name" value="CYCLOPROPANE-FATTY-ACYL-PHOSPHOLIPID SYNTHASE"/>
    <property type="match status" value="1"/>
</dbReference>
<evidence type="ECO:0000256" key="7">
    <source>
        <dbReference type="SAM" id="MobiDB-lite"/>
    </source>
</evidence>
<dbReference type="Proteomes" id="UP000515947">
    <property type="component" value="Chromosome"/>
</dbReference>
<comment type="similarity">
    <text evidence="1">Belongs to the CFA/CMAS family.</text>
</comment>